<protein>
    <submittedName>
        <fullName evidence="2">Uncharacterized protein</fullName>
    </submittedName>
</protein>
<proteinExistence type="predicted"/>
<reference evidence="2 3" key="1">
    <citation type="submission" date="2024-04" db="EMBL/GenBank/DDBJ databases">
        <authorList>
            <person name="Waldvogel A.-M."/>
            <person name="Schoenle A."/>
        </authorList>
    </citation>
    <scope>NUCLEOTIDE SEQUENCE [LARGE SCALE GENOMIC DNA]</scope>
</reference>
<dbReference type="AlphaFoldDB" id="A0AAV2MPQ0"/>
<dbReference type="Proteomes" id="UP001497482">
    <property type="component" value="Chromosome 9"/>
</dbReference>
<evidence type="ECO:0000313" key="2">
    <source>
        <dbReference type="EMBL" id="CAL1615172.1"/>
    </source>
</evidence>
<accession>A0AAV2MPQ0</accession>
<name>A0AAV2MPQ0_KNICA</name>
<keyword evidence="3" id="KW-1185">Reference proteome</keyword>
<gene>
    <name evidence="2" type="ORF">KC01_LOCUS41166</name>
</gene>
<organism evidence="2 3">
    <name type="scientific">Knipowitschia caucasica</name>
    <name type="common">Caucasian dwarf goby</name>
    <name type="synonym">Pomatoschistus caucasicus</name>
    <dbReference type="NCBI Taxonomy" id="637954"/>
    <lineage>
        <taxon>Eukaryota</taxon>
        <taxon>Metazoa</taxon>
        <taxon>Chordata</taxon>
        <taxon>Craniata</taxon>
        <taxon>Vertebrata</taxon>
        <taxon>Euteleostomi</taxon>
        <taxon>Actinopterygii</taxon>
        <taxon>Neopterygii</taxon>
        <taxon>Teleostei</taxon>
        <taxon>Neoteleostei</taxon>
        <taxon>Acanthomorphata</taxon>
        <taxon>Gobiaria</taxon>
        <taxon>Gobiiformes</taxon>
        <taxon>Gobioidei</taxon>
        <taxon>Gobiidae</taxon>
        <taxon>Gobiinae</taxon>
        <taxon>Knipowitschia</taxon>
    </lineage>
</organism>
<evidence type="ECO:0000256" key="1">
    <source>
        <dbReference type="SAM" id="MobiDB-lite"/>
    </source>
</evidence>
<feature type="compositionally biased region" description="Basic and acidic residues" evidence="1">
    <location>
        <begin position="67"/>
        <end position="79"/>
    </location>
</feature>
<feature type="region of interest" description="Disordered" evidence="1">
    <location>
        <begin position="1"/>
        <end position="79"/>
    </location>
</feature>
<feature type="compositionally biased region" description="Gly residues" evidence="1">
    <location>
        <begin position="14"/>
        <end position="33"/>
    </location>
</feature>
<evidence type="ECO:0000313" key="3">
    <source>
        <dbReference type="Proteomes" id="UP001497482"/>
    </source>
</evidence>
<sequence>MIQRNTNQRRRPVGWGGPRIWGGFGGPSTSGGGERGKTKTPKSPPLNYPKCATQVNPMPHSPPPKKSGIEDVNRKPHPS</sequence>
<dbReference type="EMBL" id="OZ035831">
    <property type="protein sequence ID" value="CAL1615172.1"/>
    <property type="molecule type" value="Genomic_DNA"/>
</dbReference>